<feature type="domain" description="PAC" evidence="8">
    <location>
        <begin position="841"/>
        <end position="895"/>
    </location>
</feature>
<dbReference type="InterPro" id="IPR001610">
    <property type="entry name" value="PAC"/>
</dbReference>
<dbReference type="InterPro" id="IPR003018">
    <property type="entry name" value="GAF"/>
</dbReference>
<dbReference type="Proteomes" id="UP000011960">
    <property type="component" value="Unassembled WGS sequence"/>
</dbReference>
<dbReference type="InterPro" id="IPR000014">
    <property type="entry name" value="PAS"/>
</dbReference>
<evidence type="ECO:0000313" key="12">
    <source>
        <dbReference type="Proteomes" id="UP000011960"/>
    </source>
</evidence>
<keyword evidence="2" id="KW-0600">Photoreceptor protein</keyword>
<accession>M7CMW8</accession>
<dbReference type="PROSITE" id="PS50887">
    <property type="entry name" value="GGDEF"/>
    <property type="match status" value="1"/>
</dbReference>
<dbReference type="PROSITE" id="PS50046">
    <property type="entry name" value="PHYTOCHROME_2"/>
    <property type="match status" value="1"/>
</dbReference>
<dbReference type="CDD" id="cd01949">
    <property type="entry name" value="GGDEF"/>
    <property type="match status" value="1"/>
</dbReference>
<dbReference type="InterPro" id="IPR052155">
    <property type="entry name" value="Biofilm_reg_signaling"/>
</dbReference>
<dbReference type="InterPro" id="IPR001633">
    <property type="entry name" value="EAL_dom"/>
</dbReference>
<dbReference type="Pfam" id="PF00990">
    <property type="entry name" value="GGDEF"/>
    <property type="match status" value="1"/>
</dbReference>
<evidence type="ECO:0000259" key="6">
    <source>
        <dbReference type="PROSITE" id="PS50046"/>
    </source>
</evidence>
<feature type="domain" description="PAC" evidence="8">
    <location>
        <begin position="589"/>
        <end position="641"/>
    </location>
</feature>
<dbReference type="Pfam" id="PF00563">
    <property type="entry name" value="EAL"/>
    <property type="match status" value="1"/>
</dbReference>
<evidence type="ECO:0000259" key="7">
    <source>
        <dbReference type="PROSITE" id="PS50112"/>
    </source>
</evidence>
<dbReference type="Gene3D" id="3.20.20.450">
    <property type="entry name" value="EAL domain"/>
    <property type="match status" value="1"/>
</dbReference>
<dbReference type="OrthoDB" id="6597954at2"/>
<dbReference type="InterPro" id="IPR043150">
    <property type="entry name" value="Phytochrome_PHY_sf"/>
</dbReference>
<dbReference type="PANTHER" id="PTHR44757:SF2">
    <property type="entry name" value="BIOFILM ARCHITECTURE MAINTENANCE PROTEIN MBAA"/>
    <property type="match status" value="1"/>
</dbReference>
<dbReference type="InterPro" id="IPR035965">
    <property type="entry name" value="PAS-like_dom_sf"/>
</dbReference>
<dbReference type="PROSITE" id="PS50112">
    <property type="entry name" value="PAS"/>
    <property type="match status" value="3"/>
</dbReference>
<feature type="domain" description="PAS" evidence="7">
    <location>
        <begin position="650"/>
        <end position="683"/>
    </location>
</feature>
<dbReference type="Gene3D" id="3.30.450.20">
    <property type="entry name" value="PAS domain"/>
    <property type="match status" value="4"/>
</dbReference>
<feature type="domain" description="PAS" evidence="7">
    <location>
        <begin position="777"/>
        <end position="815"/>
    </location>
</feature>
<dbReference type="InterPro" id="IPR029787">
    <property type="entry name" value="Nucleotide_cyclase"/>
</dbReference>
<dbReference type="PATRIC" id="fig|1288826.3.peg.2862"/>
<sequence>MSTSPDIPDAAKEALIQEALKQCEREPIHQVGSIQPQGVLLALDRDFVIRFCSDNAAAFFGLPQQSILGASLDSFLESSDVEQIRSLKGLGDWRSFALAKVRIIRAGEVRVHDAAVSFNDPYWLLEVEVDAPDQSELFDQIFVPTRDLLWQLDAERDLGNYTTQVVELVRAATGYDRVMMYQFDSNWDGEVIAESRSELAGSYLGNRFPASDIPSQARALYTRNLTRVIADVNASPSVIDPADERAVSVPLDLTFSSYRSLSPVHLEYLRNMRVAATLTISLIQNGKLWGMLACHHHTPKHVTLRERELYELIGKTISIKLSDLQRNDEEKRRDRVNRFLRGTAFTQFADLSINTATELMSILGATGVILVSHGCRYVYGQTPSISQIEQLEAALRLRQPEQIFHTDELASLYSDAREYSDTACGILLAPLNHTLEHYVMWCRGRVAVTRHWAGKPHKELDRTETGFRISPRQSFESWTQTYYNKSAPWTRLEVELAADLARAFMKRVSQQSLVEREQNFRNLVELSSTMIVHLNANGLIRYASSACEHIVGRAVAHLEGVIFEELLHKKDAEAFRKACAVSSSVSQAGKLIVSFLHDDGRCVWAELEIRRPDSETGDATGLILTLHDITQRHNYQMALEDLHQRNGLRLNAKLDGLFSVNDAGLISYVNPQAIRILGYRAEQDWIGRNCHELLKPANSKGVAYSMALCPLLEALRDGQEKETSNDQFRMADGALLPVGYKCIPLRLNHHQNGILVVFRRRDQLAESDHPGGTNEAVLDQTSEAVIITGADTRILSVNRSFCEITGYRSEEALGQKPSFLKSGIHTPSFYQALWERVLSDGDWEGEIWNRRKTGEIFPFRGRISAVRDHDQTIRNYVGVFSDASKARQAEESLQIARNYDTLTGLPNRQLCLEKIARGISDARGRGLAVILLDIDRFKLLNDSQGHDIGDDFLRTLANRLSESRPDDASLFRWGSDEFLMLVEDIKDKNAIPGILRSVFADLSRPFPLSNHQLIPSACAGISFYPDDAMDIRGLIQAADTALMRAKECGPSTVEFFKPALADRVHRKFEIASELRRAVEQNELQLYFQPQVNSHSGQLIGVEALVRWRHPNKGLVPPNEFIPLAEELGLIELVGDWVLNRALEQMAQWRADKVPIPRVAVNIAPQQLGPDLIRRVAALLEMYRLPADVLEIEITEGALERGDDIVDLLNRLRAMGVQLSIDDFGTGYSSLAHLKHLPVNCFKLDKAFVDGLPDGVFDVAILKAIITLGHSLNISVLAEGVETDAQFRFLEEQGIDSIQGYFFGRPMNPESFIEWLENRQVD</sequence>
<keyword evidence="3" id="KW-0716">Sensory transduction</keyword>
<dbReference type="InterPro" id="IPR035919">
    <property type="entry name" value="EAL_sf"/>
</dbReference>
<dbReference type="PRINTS" id="PR01033">
    <property type="entry name" value="PHYTOCHROME"/>
</dbReference>
<dbReference type="Gene3D" id="3.30.70.270">
    <property type="match status" value="1"/>
</dbReference>
<dbReference type="InterPro" id="IPR016132">
    <property type="entry name" value="Phyto_chromo_attachment"/>
</dbReference>
<dbReference type="InterPro" id="IPR029016">
    <property type="entry name" value="GAF-like_dom_sf"/>
</dbReference>
<dbReference type="InterPro" id="IPR000700">
    <property type="entry name" value="PAS-assoc_C"/>
</dbReference>
<reference evidence="11 12" key="1">
    <citation type="journal article" date="2013" name="Genome Announc.">
        <title>Genome Sequence of Hydrothermal Arsenic-Respiring Bacterium Marinobacter santoriniensis NKSG1T.</title>
        <authorList>
            <person name="Handley K.M."/>
            <person name="Upton M."/>
            <person name="Beatson S.A."/>
            <person name="Hery M."/>
            <person name="Lloyd J.R."/>
        </authorList>
    </citation>
    <scope>NUCLEOTIDE SEQUENCE [LARGE SCALE GENOMIC DNA]</scope>
    <source>
        <strain evidence="11 12">NKSG1</strain>
    </source>
</reference>
<dbReference type="Pfam" id="PF01590">
    <property type="entry name" value="GAF"/>
    <property type="match status" value="1"/>
</dbReference>
<dbReference type="EMBL" id="APAT01000022">
    <property type="protein sequence ID" value="EMP54514.1"/>
    <property type="molecule type" value="Genomic_DNA"/>
</dbReference>
<dbReference type="NCBIfam" id="TIGR00229">
    <property type="entry name" value="sensory_box"/>
    <property type="match status" value="2"/>
</dbReference>
<dbReference type="CDD" id="cd01948">
    <property type="entry name" value="EAL"/>
    <property type="match status" value="1"/>
</dbReference>
<dbReference type="SUPFAM" id="SSF55785">
    <property type="entry name" value="PYP-like sensor domain (PAS domain)"/>
    <property type="match status" value="4"/>
</dbReference>
<comment type="function">
    <text evidence="1">Regulatory photoreceptor which exists in two forms that are reversibly interconvertible by light: the Pr form that absorbs maximally in the red region of the spectrum and the Pfr form that absorbs maximally in the far-red region. Photoconversion of Pr to Pfr induces an array of morphogenic responses, whereas reconversion of Pfr to Pr cancels the induction of those responses. Pfr controls the expression of a number of nuclear genes including those encoding the small subunit of ribulose-bisphosphate carboxylase, chlorophyll A/B binding protein, protochlorophyllide reductase, rRNA, etc. It also controls the expression of its own gene(s) in a negative feedback fashion.</text>
</comment>
<dbReference type="PROSITE" id="PS50883">
    <property type="entry name" value="EAL"/>
    <property type="match status" value="1"/>
</dbReference>
<evidence type="ECO:0000256" key="3">
    <source>
        <dbReference type="ARBA" id="ARBA00022606"/>
    </source>
</evidence>
<dbReference type="PANTHER" id="PTHR44757">
    <property type="entry name" value="DIGUANYLATE CYCLASE DGCP"/>
    <property type="match status" value="1"/>
</dbReference>
<dbReference type="InterPro" id="IPR001294">
    <property type="entry name" value="Phytochrome"/>
</dbReference>
<gene>
    <name evidence="11" type="ORF">MSNKSG1_14432</name>
</gene>
<dbReference type="SMART" id="SM00267">
    <property type="entry name" value="GGDEF"/>
    <property type="match status" value="1"/>
</dbReference>
<dbReference type="STRING" id="1288826.MSNKSG1_14432"/>
<feature type="domain" description="PAS" evidence="7">
    <location>
        <begin position="516"/>
        <end position="588"/>
    </location>
</feature>
<dbReference type="eggNOG" id="COG4251">
    <property type="taxonomic scope" value="Bacteria"/>
</dbReference>
<evidence type="ECO:0000256" key="2">
    <source>
        <dbReference type="ARBA" id="ARBA00022543"/>
    </source>
</evidence>
<keyword evidence="4" id="KW-0157">Chromophore</keyword>
<dbReference type="Pfam" id="PF13426">
    <property type="entry name" value="PAS_9"/>
    <property type="match status" value="1"/>
</dbReference>
<dbReference type="SMART" id="SM00065">
    <property type="entry name" value="GAF"/>
    <property type="match status" value="1"/>
</dbReference>
<name>M7CMW8_9GAMM</name>
<evidence type="ECO:0000256" key="4">
    <source>
        <dbReference type="ARBA" id="ARBA00022991"/>
    </source>
</evidence>
<dbReference type="SMART" id="SM00052">
    <property type="entry name" value="EAL"/>
    <property type="match status" value="1"/>
</dbReference>
<dbReference type="NCBIfam" id="TIGR00254">
    <property type="entry name" value="GGDEF"/>
    <property type="match status" value="1"/>
</dbReference>
<evidence type="ECO:0000256" key="5">
    <source>
        <dbReference type="ARBA" id="ARBA00023170"/>
    </source>
</evidence>
<dbReference type="InterPro" id="IPR013767">
    <property type="entry name" value="PAS_fold"/>
</dbReference>
<feature type="domain" description="Phytochrome chromophore attachment site" evidence="6">
    <location>
        <begin position="157"/>
        <end position="309"/>
    </location>
</feature>
<comment type="caution">
    <text evidence="11">The sequence shown here is derived from an EMBL/GenBank/DDBJ whole genome shotgun (WGS) entry which is preliminary data.</text>
</comment>
<dbReference type="PROSITE" id="PS50113">
    <property type="entry name" value="PAC"/>
    <property type="match status" value="2"/>
</dbReference>
<dbReference type="RefSeq" id="WP_008940013.1">
    <property type="nucleotide sequence ID" value="NZ_APAT01000022.1"/>
</dbReference>
<organism evidence="11 12">
    <name type="scientific">Marinobacter santoriniensis NKSG1</name>
    <dbReference type="NCBI Taxonomy" id="1288826"/>
    <lineage>
        <taxon>Bacteria</taxon>
        <taxon>Pseudomonadati</taxon>
        <taxon>Pseudomonadota</taxon>
        <taxon>Gammaproteobacteria</taxon>
        <taxon>Pseudomonadales</taxon>
        <taxon>Marinobacteraceae</taxon>
        <taxon>Marinobacter</taxon>
    </lineage>
</organism>
<dbReference type="InterPro" id="IPR043128">
    <property type="entry name" value="Rev_trsase/Diguanyl_cyclase"/>
</dbReference>
<evidence type="ECO:0000259" key="8">
    <source>
        <dbReference type="PROSITE" id="PS50113"/>
    </source>
</evidence>
<evidence type="ECO:0000259" key="9">
    <source>
        <dbReference type="PROSITE" id="PS50883"/>
    </source>
</evidence>
<dbReference type="Pfam" id="PF00989">
    <property type="entry name" value="PAS"/>
    <property type="match status" value="2"/>
</dbReference>
<dbReference type="GO" id="GO:0009584">
    <property type="term" value="P:detection of visible light"/>
    <property type="evidence" value="ECO:0007669"/>
    <property type="project" value="InterPro"/>
</dbReference>
<feature type="domain" description="GGDEF" evidence="10">
    <location>
        <begin position="925"/>
        <end position="1058"/>
    </location>
</feature>
<dbReference type="eggNOG" id="COG5001">
    <property type="taxonomic scope" value="Bacteria"/>
</dbReference>
<dbReference type="SMART" id="SM00091">
    <property type="entry name" value="PAS"/>
    <property type="match status" value="4"/>
</dbReference>
<dbReference type="CDD" id="cd00130">
    <property type="entry name" value="PAS"/>
    <property type="match status" value="4"/>
</dbReference>
<dbReference type="GO" id="GO:0009881">
    <property type="term" value="F:photoreceptor activity"/>
    <property type="evidence" value="ECO:0007669"/>
    <property type="project" value="UniProtKB-KW"/>
</dbReference>
<keyword evidence="12" id="KW-1185">Reference proteome</keyword>
<protein>
    <submittedName>
        <fullName evidence="11">PAS/PAC and GAF sensor-containing diguanylate cyclase/phosphodiesterase</fullName>
    </submittedName>
</protein>
<feature type="domain" description="EAL" evidence="9">
    <location>
        <begin position="1067"/>
        <end position="1319"/>
    </location>
</feature>
<evidence type="ECO:0000259" key="10">
    <source>
        <dbReference type="PROSITE" id="PS50887"/>
    </source>
</evidence>
<dbReference type="GO" id="GO:0006355">
    <property type="term" value="P:regulation of DNA-templated transcription"/>
    <property type="evidence" value="ECO:0007669"/>
    <property type="project" value="InterPro"/>
</dbReference>
<dbReference type="Gene3D" id="3.30.450.270">
    <property type="match status" value="1"/>
</dbReference>
<dbReference type="Pfam" id="PF08446">
    <property type="entry name" value="PAS_2"/>
    <property type="match status" value="1"/>
</dbReference>
<dbReference type="Pfam" id="PF00360">
    <property type="entry name" value="PHY"/>
    <property type="match status" value="1"/>
</dbReference>
<evidence type="ECO:0000313" key="11">
    <source>
        <dbReference type="EMBL" id="EMP54514.1"/>
    </source>
</evidence>
<dbReference type="SUPFAM" id="SSF55781">
    <property type="entry name" value="GAF domain-like"/>
    <property type="match status" value="2"/>
</dbReference>
<evidence type="ECO:0000256" key="1">
    <source>
        <dbReference type="ARBA" id="ARBA00002479"/>
    </source>
</evidence>
<dbReference type="SUPFAM" id="SSF55073">
    <property type="entry name" value="Nucleotide cyclase"/>
    <property type="match status" value="1"/>
</dbReference>
<dbReference type="SMART" id="SM00086">
    <property type="entry name" value="PAC"/>
    <property type="match status" value="2"/>
</dbReference>
<dbReference type="InterPro" id="IPR013515">
    <property type="entry name" value="Phytochrome_cen-reg"/>
</dbReference>
<dbReference type="SUPFAM" id="SSF141868">
    <property type="entry name" value="EAL domain-like"/>
    <property type="match status" value="1"/>
</dbReference>
<dbReference type="InterPro" id="IPR000160">
    <property type="entry name" value="GGDEF_dom"/>
</dbReference>
<dbReference type="InterPro" id="IPR013654">
    <property type="entry name" value="PAS_2"/>
</dbReference>
<proteinExistence type="predicted"/>
<keyword evidence="5" id="KW-0675">Receptor</keyword>
<dbReference type="Gene3D" id="3.30.450.40">
    <property type="match status" value="1"/>
</dbReference>